<dbReference type="PANTHER" id="PTHR23504">
    <property type="entry name" value="MAJOR FACILITATOR SUPERFAMILY DOMAIN-CONTAINING PROTEIN 10"/>
    <property type="match status" value="1"/>
</dbReference>
<dbReference type="Proteomes" id="UP001620626">
    <property type="component" value="Unassembled WGS sequence"/>
</dbReference>
<dbReference type="Gene3D" id="1.20.1250.20">
    <property type="entry name" value="MFS general substrate transporter like domains"/>
    <property type="match status" value="1"/>
</dbReference>
<comment type="subcellular location">
    <subcellularLocation>
        <location evidence="1">Membrane</location>
        <topology evidence="1">Multi-pass membrane protein</topology>
    </subcellularLocation>
</comment>
<dbReference type="InterPro" id="IPR037219">
    <property type="entry name" value="Peptidase_M41-like"/>
</dbReference>
<evidence type="ECO:0000256" key="5">
    <source>
        <dbReference type="ARBA" id="ARBA00023136"/>
    </source>
</evidence>
<keyword evidence="2" id="KW-0813">Transport</keyword>
<feature type="transmembrane region" description="Helical" evidence="6">
    <location>
        <begin position="226"/>
        <end position="247"/>
    </location>
</feature>
<feature type="transmembrane region" description="Helical" evidence="6">
    <location>
        <begin position="259"/>
        <end position="277"/>
    </location>
</feature>
<feature type="transmembrane region" description="Helical" evidence="6">
    <location>
        <begin position="514"/>
        <end position="536"/>
    </location>
</feature>
<dbReference type="Pfam" id="PF07690">
    <property type="entry name" value="MFS_1"/>
    <property type="match status" value="1"/>
</dbReference>
<feature type="transmembrane region" description="Helical" evidence="6">
    <location>
        <begin position="428"/>
        <end position="449"/>
    </location>
</feature>
<dbReference type="GO" id="GO:0016020">
    <property type="term" value="C:membrane"/>
    <property type="evidence" value="ECO:0007669"/>
    <property type="project" value="UniProtKB-SubCell"/>
</dbReference>
<feature type="domain" description="Major facilitator superfamily (MFS) profile" evidence="7">
    <location>
        <begin position="160"/>
        <end position="602"/>
    </location>
</feature>
<organism evidence="8 9">
    <name type="scientific">Heterodera trifolii</name>
    <dbReference type="NCBI Taxonomy" id="157864"/>
    <lineage>
        <taxon>Eukaryota</taxon>
        <taxon>Metazoa</taxon>
        <taxon>Ecdysozoa</taxon>
        <taxon>Nematoda</taxon>
        <taxon>Chromadorea</taxon>
        <taxon>Rhabditida</taxon>
        <taxon>Tylenchina</taxon>
        <taxon>Tylenchomorpha</taxon>
        <taxon>Tylenchoidea</taxon>
        <taxon>Heteroderidae</taxon>
        <taxon>Heteroderinae</taxon>
        <taxon>Heterodera</taxon>
    </lineage>
</organism>
<feature type="transmembrane region" description="Helical" evidence="6">
    <location>
        <begin position="489"/>
        <end position="508"/>
    </location>
</feature>
<feature type="transmembrane region" description="Helical" evidence="6">
    <location>
        <begin position="283"/>
        <end position="305"/>
    </location>
</feature>
<evidence type="ECO:0000256" key="1">
    <source>
        <dbReference type="ARBA" id="ARBA00004141"/>
    </source>
</evidence>
<gene>
    <name evidence="8" type="ORF">niasHT_035320</name>
</gene>
<protein>
    <recommendedName>
        <fullName evidence="7">Major facilitator superfamily (MFS) profile domain-containing protein</fullName>
    </recommendedName>
</protein>
<dbReference type="AlphaFoldDB" id="A0ABD2HZ33"/>
<keyword evidence="3 6" id="KW-0812">Transmembrane</keyword>
<feature type="transmembrane region" description="Helical" evidence="6">
    <location>
        <begin position="161"/>
        <end position="182"/>
    </location>
</feature>
<dbReference type="EMBL" id="JBICBT010001324">
    <property type="protein sequence ID" value="KAL3073044.1"/>
    <property type="molecule type" value="Genomic_DNA"/>
</dbReference>
<accession>A0ABD2HZ33</accession>
<dbReference type="SUPFAM" id="SSF140990">
    <property type="entry name" value="FtsH protease domain-like"/>
    <property type="match status" value="1"/>
</dbReference>
<evidence type="ECO:0000256" key="6">
    <source>
        <dbReference type="SAM" id="Phobius"/>
    </source>
</evidence>
<keyword evidence="4 6" id="KW-1133">Transmembrane helix</keyword>
<evidence type="ECO:0000259" key="7">
    <source>
        <dbReference type="PROSITE" id="PS50850"/>
    </source>
</evidence>
<reference evidence="8 9" key="1">
    <citation type="submission" date="2024-10" db="EMBL/GenBank/DDBJ databases">
        <authorList>
            <person name="Kim D."/>
        </authorList>
    </citation>
    <scope>NUCLEOTIDE SEQUENCE [LARGE SCALE GENOMIC DNA]</scope>
    <source>
        <strain evidence="8">BH-2024</strain>
    </source>
</reference>
<dbReference type="PANTHER" id="PTHR23504:SF31">
    <property type="entry name" value="MAJOR FACILITATOR SUPERFAMILY DOMAIN-CONTAINING PROTEIN 10"/>
    <property type="match status" value="1"/>
</dbReference>
<evidence type="ECO:0000256" key="3">
    <source>
        <dbReference type="ARBA" id="ARBA00022692"/>
    </source>
</evidence>
<feature type="transmembrane region" description="Helical" evidence="6">
    <location>
        <begin position="461"/>
        <end position="477"/>
    </location>
</feature>
<comment type="caution">
    <text evidence="8">The sequence shown here is derived from an EMBL/GenBank/DDBJ whole genome shotgun (WGS) entry which is preliminary data.</text>
</comment>
<dbReference type="InterPro" id="IPR020846">
    <property type="entry name" value="MFS_dom"/>
</dbReference>
<dbReference type="InterPro" id="IPR036259">
    <property type="entry name" value="MFS_trans_sf"/>
</dbReference>
<sequence length="610" mass="67421">MRAIPTQKRALLAQESKSWPKIACMFGGRIAERMFCDRSIGLGHDMDEAKKLARKLVGSGPLTRSKKARIDRVLARARQMAEAVLWPSKQLVKNFMVVKLRPAKRVQWTSRRHRLSHSENELRRHRIFMEYLAQLFSPVARIDRRRSPLSIIMLTRALKPLPLLAIILLLDLLAFTLILPLFPSLIDHFSKRHKIKSDPIFALFDSVAHGLQTFLNVPSIERNNGVFFGGILGSLFSFLQFLSSPIFGSLSDLHGRKSLLLVAVIGSLISYCLWSLSSESFSIFFVSRLIGGLSKASVSVAIAIVTDIMPTEERGKGMALIGGAFSLAFLIGPSIGAFFSIGARASGEFDSSPALLAIALTLAELALLVFFLPETLAKAKNDDCHKRSEHSLRHLLSPRALFSFDFLSPASASSPPVSVPLLQTYSRVYFLFMLLFSAMEFTLGFLTHLRFNYSSMQQGRLYLFSGFCMLIIQGFIVRRIPSTLKAQSHGALVGLVSIVPAYFVIAFAHCQNALFMGLLLYSVASATVVPFLTTLFSNQCDQSAKGACLGTFRSVGALARACGPLVGALLFWLLGPTLSYCLGAIGLIVPAIIFYRIRSLTQFERLIKED</sequence>
<name>A0ABD2HZ33_9BILA</name>
<dbReference type="SUPFAM" id="SSF103473">
    <property type="entry name" value="MFS general substrate transporter"/>
    <property type="match status" value="1"/>
</dbReference>
<proteinExistence type="predicted"/>
<evidence type="ECO:0000256" key="4">
    <source>
        <dbReference type="ARBA" id="ARBA00022989"/>
    </source>
</evidence>
<evidence type="ECO:0000313" key="9">
    <source>
        <dbReference type="Proteomes" id="UP001620626"/>
    </source>
</evidence>
<evidence type="ECO:0000256" key="2">
    <source>
        <dbReference type="ARBA" id="ARBA00022448"/>
    </source>
</evidence>
<dbReference type="PROSITE" id="PS50850">
    <property type="entry name" value="MFS"/>
    <property type="match status" value="1"/>
</dbReference>
<feature type="transmembrane region" description="Helical" evidence="6">
    <location>
        <begin position="353"/>
        <end position="372"/>
    </location>
</feature>
<keyword evidence="5 6" id="KW-0472">Membrane</keyword>
<keyword evidence="9" id="KW-1185">Reference proteome</keyword>
<evidence type="ECO:0000313" key="8">
    <source>
        <dbReference type="EMBL" id="KAL3073044.1"/>
    </source>
</evidence>
<dbReference type="InterPro" id="IPR011701">
    <property type="entry name" value="MFS"/>
</dbReference>
<feature type="transmembrane region" description="Helical" evidence="6">
    <location>
        <begin position="580"/>
        <end position="597"/>
    </location>
</feature>
<feature type="transmembrane region" description="Helical" evidence="6">
    <location>
        <begin position="317"/>
        <end position="341"/>
    </location>
</feature>